<name>A0A9P8TIA7_WICPI</name>
<evidence type="ECO:0000313" key="1">
    <source>
        <dbReference type="EMBL" id="KAH3680598.1"/>
    </source>
</evidence>
<dbReference type="EMBL" id="JAEUBG010004707">
    <property type="protein sequence ID" value="KAH3680598.1"/>
    <property type="molecule type" value="Genomic_DNA"/>
</dbReference>
<dbReference type="OrthoDB" id="10373499at2759"/>
<evidence type="ECO:0000313" key="2">
    <source>
        <dbReference type="Proteomes" id="UP000774326"/>
    </source>
</evidence>
<sequence length="95" mass="10612">MLWVEESLFLVDECEGNQQVISNSGGPLGTTGIWRNNNTVLIVWDLSLDVMLQDRFAVQVVNTDVKETLELGVVQVHSDDVVCTGFRQQFSDQSP</sequence>
<proteinExistence type="predicted"/>
<gene>
    <name evidence="1" type="ORF">WICPIJ_008218</name>
</gene>
<organism evidence="1 2">
    <name type="scientific">Wickerhamomyces pijperi</name>
    <name type="common">Yeast</name>
    <name type="synonym">Pichia pijperi</name>
    <dbReference type="NCBI Taxonomy" id="599730"/>
    <lineage>
        <taxon>Eukaryota</taxon>
        <taxon>Fungi</taxon>
        <taxon>Dikarya</taxon>
        <taxon>Ascomycota</taxon>
        <taxon>Saccharomycotina</taxon>
        <taxon>Saccharomycetes</taxon>
        <taxon>Phaffomycetales</taxon>
        <taxon>Wickerhamomycetaceae</taxon>
        <taxon>Wickerhamomyces</taxon>
    </lineage>
</organism>
<comment type="caution">
    <text evidence="1">The sequence shown here is derived from an EMBL/GenBank/DDBJ whole genome shotgun (WGS) entry which is preliminary data.</text>
</comment>
<reference evidence="1" key="2">
    <citation type="submission" date="2021-01" db="EMBL/GenBank/DDBJ databases">
        <authorList>
            <person name="Schikora-Tamarit M.A."/>
        </authorList>
    </citation>
    <scope>NUCLEOTIDE SEQUENCE</scope>
    <source>
        <strain evidence="1">CBS2887</strain>
    </source>
</reference>
<reference evidence="1" key="1">
    <citation type="journal article" date="2021" name="Open Biol.">
        <title>Shared evolutionary footprints suggest mitochondrial oxidative damage underlies multiple complex I losses in fungi.</title>
        <authorList>
            <person name="Schikora-Tamarit M.A."/>
            <person name="Marcet-Houben M."/>
            <person name="Nosek J."/>
            <person name="Gabaldon T."/>
        </authorList>
    </citation>
    <scope>NUCLEOTIDE SEQUENCE</scope>
    <source>
        <strain evidence="1">CBS2887</strain>
    </source>
</reference>
<keyword evidence="2" id="KW-1185">Reference proteome</keyword>
<dbReference type="Proteomes" id="UP000774326">
    <property type="component" value="Unassembled WGS sequence"/>
</dbReference>
<protein>
    <submittedName>
        <fullName evidence="1">Uncharacterized protein</fullName>
    </submittedName>
</protein>
<accession>A0A9P8TIA7</accession>
<dbReference type="AlphaFoldDB" id="A0A9P8TIA7"/>